<dbReference type="InterPro" id="IPR003597">
    <property type="entry name" value="Ig_C1-set"/>
</dbReference>
<proteinExistence type="inferred from homology"/>
<dbReference type="SUPFAM" id="SSF48726">
    <property type="entry name" value="Immunoglobulin"/>
    <property type="match status" value="1"/>
</dbReference>
<dbReference type="PROSITE" id="PS50835">
    <property type="entry name" value="IG_LIKE"/>
    <property type="match status" value="1"/>
</dbReference>
<organism evidence="3 4">
    <name type="scientific">Terrapene triunguis</name>
    <name type="common">Three-toed box turtle</name>
    <dbReference type="NCBI Taxonomy" id="2587831"/>
    <lineage>
        <taxon>Eukaryota</taxon>
        <taxon>Metazoa</taxon>
        <taxon>Chordata</taxon>
        <taxon>Craniata</taxon>
        <taxon>Vertebrata</taxon>
        <taxon>Euteleostomi</taxon>
        <taxon>Archelosauria</taxon>
        <taxon>Testudinata</taxon>
        <taxon>Testudines</taxon>
        <taxon>Cryptodira</taxon>
        <taxon>Durocryptodira</taxon>
        <taxon>Testudinoidea</taxon>
        <taxon>Emydidae</taxon>
        <taxon>Terrapene</taxon>
    </lineage>
</organism>
<protein>
    <recommendedName>
        <fullName evidence="2">Ig-like domain-containing protein</fullName>
    </recommendedName>
</protein>
<comment type="similarity">
    <text evidence="1">Belongs to the MHC class II family.</text>
</comment>
<reference evidence="3" key="2">
    <citation type="submission" date="2025-09" db="UniProtKB">
        <authorList>
            <consortium name="Ensembl"/>
        </authorList>
    </citation>
    <scope>IDENTIFICATION</scope>
</reference>
<name>A0A674K2Z2_9SAUR</name>
<dbReference type="Proteomes" id="UP000472274">
    <property type="component" value="Unplaced"/>
</dbReference>
<keyword evidence="4" id="KW-1185">Reference proteome</keyword>
<dbReference type="InterPro" id="IPR050160">
    <property type="entry name" value="MHC/Immunoglobulin"/>
</dbReference>
<dbReference type="GeneTree" id="ENSGT00940000154723"/>
<accession>A0A674K2Z2</accession>
<dbReference type="AlphaFoldDB" id="A0A674K2Z2"/>
<evidence type="ECO:0000313" key="4">
    <source>
        <dbReference type="Proteomes" id="UP000472274"/>
    </source>
</evidence>
<dbReference type="Pfam" id="PF07654">
    <property type="entry name" value="C1-set"/>
    <property type="match status" value="1"/>
</dbReference>
<dbReference type="InParanoid" id="A0A674K2Z2"/>
<sequence length="110" mass="12498">MGEYQRLTMVLSPGSVMISSCAEAHRNLLVCSVSGFYPRGIKIKWLKNRQEQTAGAVSTELLQNGDWTFLVMLEMSPWRGDVYTCQVEHISLRDPLTVHWGKSLWVWGSP</sequence>
<dbReference type="InterPro" id="IPR003006">
    <property type="entry name" value="Ig/MHC_CS"/>
</dbReference>
<dbReference type="PANTHER" id="PTHR19944:SF101">
    <property type="entry name" value="HLA CLASS II HISTOCOMPATIBILITY ANTIGEN, DQ BETA 1 CHAIN"/>
    <property type="match status" value="1"/>
</dbReference>
<dbReference type="PROSITE" id="PS00290">
    <property type="entry name" value="IG_MHC"/>
    <property type="match status" value="1"/>
</dbReference>
<dbReference type="PANTHER" id="PTHR19944">
    <property type="entry name" value="MHC CLASS II-RELATED"/>
    <property type="match status" value="1"/>
</dbReference>
<dbReference type="Gene3D" id="2.60.40.10">
    <property type="entry name" value="Immunoglobulins"/>
    <property type="match status" value="1"/>
</dbReference>
<dbReference type="InterPro" id="IPR013783">
    <property type="entry name" value="Ig-like_fold"/>
</dbReference>
<feature type="domain" description="Ig-like" evidence="2">
    <location>
        <begin position="13"/>
        <end position="97"/>
    </location>
</feature>
<dbReference type="Ensembl" id="ENSTMTT00000026642.1">
    <property type="protein sequence ID" value="ENSTMTP00000025719.1"/>
    <property type="gene ID" value="ENSTMTG00000018780.1"/>
</dbReference>
<reference evidence="3" key="1">
    <citation type="submission" date="2025-08" db="UniProtKB">
        <authorList>
            <consortium name="Ensembl"/>
        </authorList>
    </citation>
    <scope>IDENTIFICATION</scope>
</reference>
<dbReference type="PROSITE" id="PS51257">
    <property type="entry name" value="PROKAR_LIPOPROTEIN"/>
    <property type="match status" value="1"/>
</dbReference>
<dbReference type="InterPro" id="IPR007110">
    <property type="entry name" value="Ig-like_dom"/>
</dbReference>
<dbReference type="SMART" id="SM00407">
    <property type="entry name" value="IGc1"/>
    <property type="match status" value="1"/>
</dbReference>
<dbReference type="InterPro" id="IPR036179">
    <property type="entry name" value="Ig-like_dom_sf"/>
</dbReference>
<evidence type="ECO:0000313" key="3">
    <source>
        <dbReference type="Ensembl" id="ENSTMTP00000025719.1"/>
    </source>
</evidence>
<evidence type="ECO:0000259" key="2">
    <source>
        <dbReference type="PROSITE" id="PS50835"/>
    </source>
</evidence>
<evidence type="ECO:0000256" key="1">
    <source>
        <dbReference type="ARBA" id="ARBA00007394"/>
    </source>
</evidence>